<dbReference type="PRINTS" id="PR00034">
    <property type="entry name" value="HTHCRP"/>
</dbReference>
<reference evidence="6 7" key="1">
    <citation type="submission" date="2020-05" db="EMBL/GenBank/DDBJ databases">
        <title>Draft genome sequence of Clostridium cochlearium strain AGROS13 isolated from a sheep dairy farm in New Zealand.</title>
        <authorList>
            <person name="Gupta T.B."/>
            <person name="Jauregui R."/>
            <person name="Risson A.N."/>
            <person name="Brightwell G."/>
            <person name="Maclean P."/>
        </authorList>
    </citation>
    <scope>NUCLEOTIDE SEQUENCE [LARGE SCALE GENOMIC DNA]</scope>
    <source>
        <strain evidence="6 7">AGROS13</strain>
    </source>
</reference>
<evidence type="ECO:0000313" key="6">
    <source>
        <dbReference type="EMBL" id="NOH15190.1"/>
    </source>
</evidence>
<evidence type="ECO:0000259" key="4">
    <source>
        <dbReference type="PROSITE" id="PS50042"/>
    </source>
</evidence>
<keyword evidence="1" id="KW-0805">Transcription regulation</keyword>
<dbReference type="InterPro" id="IPR012318">
    <property type="entry name" value="HTH_CRP"/>
</dbReference>
<dbReference type="InterPro" id="IPR036388">
    <property type="entry name" value="WH-like_DNA-bd_sf"/>
</dbReference>
<comment type="caution">
    <text evidence="6">The sequence shown here is derived from an EMBL/GenBank/DDBJ whole genome shotgun (WGS) entry which is preliminary data.</text>
</comment>
<accession>A0A7Y3V5T9</accession>
<name>A0A7Y3V5T9_CLOCO</name>
<organism evidence="6 7">
    <name type="scientific">Clostridium cochlearium</name>
    <dbReference type="NCBI Taxonomy" id="1494"/>
    <lineage>
        <taxon>Bacteria</taxon>
        <taxon>Bacillati</taxon>
        <taxon>Bacillota</taxon>
        <taxon>Clostridia</taxon>
        <taxon>Eubacteriales</taxon>
        <taxon>Clostridiaceae</taxon>
        <taxon>Clostridium</taxon>
    </lineage>
</organism>
<dbReference type="Pfam" id="PF13545">
    <property type="entry name" value="HTH_Crp_2"/>
    <property type="match status" value="1"/>
</dbReference>
<dbReference type="Proteomes" id="UP000528432">
    <property type="component" value="Unassembled WGS sequence"/>
</dbReference>
<evidence type="ECO:0000313" key="7">
    <source>
        <dbReference type="Proteomes" id="UP000528432"/>
    </source>
</evidence>
<dbReference type="GO" id="GO:0003677">
    <property type="term" value="F:DNA binding"/>
    <property type="evidence" value="ECO:0007669"/>
    <property type="project" value="UniProtKB-KW"/>
</dbReference>
<dbReference type="Pfam" id="PF00027">
    <property type="entry name" value="cNMP_binding"/>
    <property type="match status" value="1"/>
</dbReference>
<dbReference type="PROSITE" id="PS50042">
    <property type="entry name" value="CNMP_BINDING_3"/>
    <property type="match status" value="1"/>
</dbReference>
<dbReference type="PANTHER" id="PTHR24567:SF74">
    <property type="entry name" value="HTH-TYPE TRANSCRIPTIONAL REGULATOR ARCR"/>
    <property type="match status" value="1"/>
</dbReference>
<dbReference type="InterPro" id="IPR014710">
    <property type="entry name" value="RmlC-like_jellyroll"/>
</dbReference>
<protein>
    <submittedName>
        <fullName evidence="6">Crp/Fnr family transcriptional regulator</fullName>
    </submittedName>
</protein>
<dbReference type="SUPFAM" id="SSF51206">
    <property type="entry name" value="cAMP-binding domain-like"/>
    <property type="match status" value="1"/>
</dbReference>
<dbReference type="PANTHER" id="PTHR24567">
    <property type="entry name" value="CRP FAMILY TRANSCRIPTIONAL REGULATORY PROTEIN"/>
    <property type="match status" value="1"/>
</dbReference>
<dbReference type="AlphaFoldDB" id="A0A7Y3V5T9"/>
<dbReference type="CDD" id="cd00038">
    <property type="entry name" value="CAP_ED"/>
    <property type="match status" value="1"/>
</dbReference>
<feature type="domain" description="HTH crp-type" evidence="5">
    <location>
        <begin position="143"/>
        <end position="216"/>
    </location>
</feature>
<dbReference type="SMART" id="SM00419">
    <property type="entry name" value="HTH_CRP"/>
    <property type="match status" value="1"/>
</dbReference>
<sequence length="225" mass="25765">MISIIKNISIFNSLTEEEVSTLSKSSKIIKLKKGEILFSEKDLVNNIYIVYSGKVTVFRLSEMGAKRVIYILDKGEIVNEVIFDKLPASVSCEMFEDSQILSLSSNDMLKVMESNFTFNKGVIDSMGRKIRRLYRQLKNTVPIKMDKKLAAKLWKLSKDYGVKVNRGVLINLDITVTYLADMLGSSRETISRCISDFQKSNLIEFKDKKIIVKNRESLSRYFKGM</sequence>
<dbReference type="PROSITE" id="PS51063">
    <property type="entry name" value="HTH_CRP_2"/>
    <property type="match status" value="1"/>
</dbReference>
<dbReference type="Gene3D" id="2.60.120.10">
    <property type="entry name" value="Jelly Rolls"/>
    <property type="match status" value="1"/>
</dbReference>
<dbReference type="InterPro" id="IPR036390">
    <property type="entry name" value="WH_DNA-bd_sf"/>
</dbReference>
<gene>
    <name evidence="6" type="ORF">HMJ28_02075</name>
</gene>
<dbReference type="InterPro" id="IPR018490">
    <property type="entry name" value="cNMP-bd_dom_sf"/>
</dbReference>
<evidence type="ECO:0000256" key="2">
    <source>
        <dbReference type="ARBA" id="ARBA00023125"/>
    </source>
</evidence>
<dbReference type="GO" id="GO:0005829">
    <property type="term" value="C:cytosol"/>
    <property type="evidence" value="ECO:0007669"/>
    <property type="project" value="TreeGrafter"/>
</dbReference>
<keyword evidence="2" id="KW-0238">DNA-binding</keyword>
<dbReference type="SUPFAM" id="SSF46785">
    <property type="entry name" value="Winged helix' DNA-binding domain"/>
    <property type="match status" value="1"/>
</dbReference>
<keyword evidence="3" id="KW-0804">Transcription</keyword>
<dbReference type="GO" id="GO:0003700">
    <property type="term" value="F:DNA-binding transcription factor activity"/>
    <property type="evidence" value="ECO:0007669"/>
    <property type="project" value="TreeGrafter"/>
</dbReference>
<feature type="domain" description="Cyclic nucleotide-binding" evidence="4">
    <location>
        <begin position="10"/>
        <end position="81"/>
    </location>
</feature>
<dbReference type="SMART" id="SM00100">
    <property type="entry name" value="cNMP"/>
    <property type="match status" value="1"/>
</dbReference>
<evidence type="ECO:0000256" key="1">
    <source>
        <dbReference type="ARBA" id="ARBA00023015"/>
    </source>
</evidence>
<proteinExistence type="predicted"/>
<dbReference type="InterPro" id="IPR000595">
    <property type="entry name" value="cNMP-bd_dom"/>
</dbReference>
<evidence type="ECO:0000259" key="5">
    <source>
        <dbReference type="PROSITE" id="PS51063"/>
    </source>
</evidence>
<dbReference type="EMBL" id="JABFIF010000002">
    <property type="protein sequence ID" value="NOH15190.1"/>
    <property type="molecule type" value="Genomic_DNA"/>
</dbReference>
<dbReference type="InterPro" id="IPR050397">
    <property type="entry name" value="Env_Response_Regulators"/>
</dbReference>
<evidence type="ECO:0000256" key="3">
    <source>
        <dbReference type="ARBA" id="ARBA00023163"/>
    </source>
</evidence>
<dbReference type="Gene3D" id="1.10.10.10">
    <property type="entry name" value="Winged helix-like DNA-binding domain superfamily/Winged helix DNA-binding domain"/>
    <property type="match status" value="1"/>
</dbReference>